<keyword evidence="1" id="KW-0472">Membrane</keyword>
<dbReference type="EMBL" id="BLAU01000001">
    <property type="protein sequence ID" value="GET22670.1"/>
    <property type="molecule type" value="Genomic_DNA"/>
</dbReference>
<evidence type="ECO:0000259" key="2">
    <source>
        <dbReference type="SMART" id="SM00563"/>
    </source>
</evidence>
<dbReference type="PANTHER" id="PTHR31605:SF0">
    <property type="entry name" value="GLYCEROL-3-PHOSPHATE O-ACYLTRANSFERASE 1"/>
    <property type="match status" value="1"/>
</dbReference>
<dbReference type="InterPro" id="IPR002123">
    <property type="entry name" value="Plipid/glycerol_acylTrfase"/>
</dbReference>
<gene>
    <name evidence="3" type="ORF">JCM18694_29160</name>
</gene>
<comment type="caution">
    <text evidence="3">The sequence shown here is derived from an EMBL/GenBank/DDBJ whole genome shotgun (WGS) entry which is preliminary data.</text>
</comment>
<reference evidence="3 4" key="1">
    <citation type="submission" date="2019-10" db="EMBL/GenBank/DDBJ databases">
        <title>Prolixibacter strains distinguished by the presence of nitrate reductase genes were adept at nitrate-dependent anaerobic corrosion of metallic iron and carbon steel.</title>
        <authorList>
            <person name="Iino T."/>
            <person name="Shono N."/>
            <person name="Ito K."/>
            <person name="Nakamura R."/>
            <person name="Sueoka K."/>
            <person name="Harayama S."/>
            <person name="Ohkuma M."/>
        </authorList>
    </citation>
    <scope>NUCLEOTIDE SEQUENCE [LARGE SCALE GENOMIC DNA]</scope>
    <source>
        <strain evidence="3 4">MIC1-1</strain>
    </source>
</reference>
<sequence>MFTITATRKGNKEIMGKIYRYSIGYDIVRGFVKTAHRLFYRKVIVTGRENIPKDKPVIFAPNHQNALMDPLALVCTLPSQIVYLARADIFKSAINRPFLRFLKIIPVYRIRDGVENLGRNEKTFRQTIEILQHNTPLCLFPEARHTDKRTLLPLKKAVPRIAFQAEESGGLGKDLVIIPVGIYYSDYLEPQSILQINYGKPLQVSEFLASYRGNPQRAQLELRDALQAKLSPLMIDIRDAEHYELYETIRRLYRATMLKEENLSPHPWENHFRSDQLTIQKLEIAAKEDDSFLQLLTDKVQKYEGLKHEQKIKEDALEKKPLTPAQAFLTGAGFLLASPMIAFGWLHHALPHYLLKNHVNNKIEDSQMRSSFYFVLGMLAFSAMYVVELLTLGRLFPGWWKVHYLIAMPLSGVFTYRLIRSWKVFRNRLRLRFGLSKEKQKSLLDSRQEVISFCQKAFSAQKQ</sequence>
<name>A0ABQ0ZMK7_9BACT</name>
<keyword evidence="4" id="KW-1185">Reference proteome</keyword>
<dbReference type="PANTHER" id="PTHR31605">
    <property type="entry name" value="GLYCEROL-3-PHOSPHATE O-ACYLTRANSFERASE 1"/>
    <property type="match status" value="1"/>
</dbReference>
<accession>A0ABQ0ZMK7</accession>
<organism evidence="3 4">
    <name type="scientific">Prolixibacter denitrificans</name>
    <dbReference type="NCBI Taxonomy" id="1541063"/>
    <lineage>
        <taxon>Bacteria</taxon>
        <taxon>Pseudomonadati</taxon>
        <taxon>Bacteroidota</taxon>
        <taxon>Bacteroidia</taxon>
        <taxon>Marinilabiliales</taxon>
        <taxon>Prolixibacteraceae</taxon>
        <taxon>Prolixibacter</taxon>
    </lineage>
</organism>
<evidence type="ECO:0000313" key="3">
    <source>
        <dbReference type="EMBL" id="GET22670.1"/>
    </source>
</evidence>
<dbReference type="InterPro" id="IPR052744">
    <property type="entry name" value="GPAT/DAPAT"/>
</dbReference>
<dbReference type="SUPFAM" id="SSF69593">
    <property type="entry name" value="Glycerol-3-phosphate (1)-acyltransferase"/>
    <property type="match status" value="1"/>
</dbReference>
<feature type="transmembrane region" description="Helical" evidence="1">
    <location>
        <begin position="327"/>
        <end position="350"/>
    </location>
</feature>
<evidence type="ECO:0000256" key="1">
    <source>
        <dbReference type="SAM" id="Phobius"/>
    </source>
</evidence>
<proteinExistence type="predicted"/>
<dbReference type="SMART" id="SM00563">
    <property type="entry name" value="PlsC"/>
    <property type="match status" value="1"/>
</dbReference>
<feature type="domain" description="Phospholipid/glycerol acyltransferase" evidence="2">
    <location>
        <begin position="57"/>
        <end position="185"/>
    </location>
</feature>
<keyword evidence="1" id="KW-0812">Transmembrane</keyword>
<keyword evidence="1" id="KW-1133">Transmembrane helix</keyword>
<protein>
    <recommendedName>
        <fullName evidence="2">Phospholipid/glycerol acyltransferase domain-containing protein</fullName>
    </recommendedName>
</protein>
<dbReference type="Proteomes" id="UP000396862">
    <property type="component" value="Unassembled WGS sequence"/>
</dbReference>
<dbReference type="Pfam" id="PF01553">
    <property type="entry name" value="Acyltransferase"/>
    <property type="match status" value="1"/>
</dbReference>
<feature type="transmembrane region" description="Helical" evidence="1">
    <location>
        <begin position="402"/>
        <end position="419"/>
    </location>
</feature>
<feature type="transmembrane region" description="Helical" evidence="1">
    <location>
        <begin position="371"/>
        <end position="396"/>
    </location>
</feature>
<evidence type="ECO:0000313" key="4">
    <source>
        <dbReference type="Proteomes" id="UP000396862"/>
    </source>
</evidence>